<sequence>MHAGLFLRSSSGRRRFGEARTNDISRFRSRKIGIVHDVHAAGTFKSVDKARHLSPEIRTQFVGQLAKSHAYSSLEPRPSGDKFHFIVSLFSSGCRTTLSPCGLHRPLSDAKDLPSLDRRFCGAGSIWFCVIVRRQSAFLRATTMSSFIGKLFGSKPQNDEENRSEDPDGQLRQFIKRSPESMYTFDGTATNARQTEVCREDTKEGRECIKVAMHSKRLFEAMQVRLFAP</sequence>
<organism evidence="1 2">
    <name type="scientific">Schizopora paradoxa</name>
    <dbReference type="NCBI Taxonomy" id="27342"/>
    <lineage>
        <taxon>Eukaryota</taxon>
        <taxon>Fungi</taxon>
        <taxon>Dikarya</taxon>
        <taxon>Basidiomycota</taxon>
        <taxon>Agaricomycotina</taxon>
        <taxon>Agaricomycetes</taxon>
        <taxon>Hymenochaetales</taxon>
        <taxon>Schizoporaceae</taxon>
        <taxon>Schizopora</taxon>
    </lineage>
</organism>
<evidence type="ECO:0000313" key="2">
    <source>
        <dbReference type="Proteomes" id="UP000053477"/>
    </source>
</evidence>
<dbReference type="EMBL" id="KQ085947">
    <property type="protein sequence ID" value="KLO14209.1"/>
    <property type="molecule type" value="Genomic_DNA"/>
</dbReference>
<dbReference type="InParanoid" id="A0A0H2RQQ6"/>
<reference evidence="1 2" key="1">
    <citation type="submission" date="2015-04" db="EMBL/GenBank/DDBJ databases">
        <title>Complete genome sequence of Schizopora paradoxa KUC8140, a cosmopolitan wood degrader in East Asia.</title>
        <authorList>
            <consortium name="DOE Joint Genome Institute"/>
            <person name="Min B."/>
            <person name="Park H."/>
            <person name="Jang Y."/>
            <person name="Kim J.-J."/>
            <person name="Kim K.H."/>
            <person name="Pangilinan J."/>
            <person name="Lipzen A."/>
            <person name="Riley R."/>
            <person name="Grigoriev I.V."/>
            <person name="Spatafora J.W."/>
            <person name="Choi I.-G."/>
        </authorList>
    </citation>
    <scope>NUCLEOTIDE SEQUENCE [LARGE SCALE GENOMIC DNA]</scope>
    <source>
        <strain evidence="1 2">KUC8140</strain>
    </source>
</reference>
<gene>
    <name evidence="1" type="ORF">SCHPADRAFT_903523</name>
</gene>
<dbReference type="Proteomes" id="UP000053477">
    <property type="component" value="Unassembled WGS sequence"/>
</dbReference>
<keyword evidence="2" id="KW-1185">Reference proteome</keyword>
<dbReference type="OrthoDB" id="5277092at2759"/>
<proteinExistence type="predicted"/>
<protein>
    <submittedName>
        <fullName evidence="1">Uncharacterized protein</fullName>
    </submittedName>
</protein>
<dbReference type="AlphaFoldDB" id="A0A0H2RQQ6"/>
<name>A0A0H2RQQ6_9AGAM</name>
<evidence type="ECO:0000313" key="1">
    <source>
        <dbReference type="EMBL" id="KLO14209.1"/>
    </source>
</evidence>
<accession>A0A0H2RQQ6</accession>